<dbReference type="Proteomes" id="UP001199469">
    <property type="component" value="Unassembled WGS sequence"/>
</dbReference>
<evidence type="ECO:0000313" key="7">
    <source>
        <dbReference type="EMBL" id="MCD2194581.1"/>
    </source>
</evidence>
<keyword evidence="2 4" id="KW-0238">DNA-binding</keyword>
<evidence type="ECO:0000313" key="8">
    <source>
        <dbReference type="Proteomes" id="UP001199469"/>
    </source>
</evidence>
<gene>
    <name evidence="7" type="ORF">LQ327_14505</name>
</gene>
<accession>A0ABS8P8I6</accession>
<evidence type="ECO:0000256" key="1">
    <source>
        <dbReference type="ARBA" id="ARBA00023015"/>
    </source>
</evidence>
<evidence type="ECO:0000259" key="6">
    <source>
        <dbReference type="PROSITE" id="PS50977"/>
    </source>
</evidence>
<dbReference type="InterPro" id="IPR050109">
    <property type="entry name" value="HTH-type_TetR-like_transc_reg"/>
</dbReference>
<dbReference type="PROSITE" id="PS50977">
    <property type="entry name" value="HTH_TETR_2"/>
    <property type="match status" value="1"/>
</dbReference>
<dbReference type="PANTHER" id="PTHR30055:SF234">
    <property type="entry name" value="HTH-TYPE TRANSCRIPTIONAL REGULATOR BETI"/>
    <property type="match status" value="1"/>
</dbReference>
<dbReference type="EMBL" id="JAJNDB010000002">
    <property type="protein sequence ID" value="MCD2194581.1"/>
    <property type="molecule type" value="Genomic_DNA"/>
</dbReference>
<evidence type="ECO:0000256" key="3">
    <source>
        <dbReference type="ARBA" id="ARBA00023163"/>
    </source>
</evidence>
<comment type="caution">
    <text evidence="7">The sequence shown here is derived from an EMBL/GenBank/DDBJ whole genome shotgun (WGS) entry which is preliminary data.</text>
</comment>
<keyword evidence="1" id="KW-0805">Transcription regulation</keyword>
<proteinExistence type="predicted"/>
<protein>
    <submittedName>
        <fullName evidence="7">TetR/AcrR family transcriptional regulator</fullName>
    </submittedName>
</protein>
<feature type="region of interest" description="Disordered" evidence="5">
    <location>
        <begin position="1"/>
        <end position="23"/>
    </location>
</feature>
<name>A0ABS8P8I6_9PSEU</name>
<reference evidence="7 8" key="1">
    <citation type="submission" date="2021-11" db="EMBL/GenBank/DDBJ databases">
        <title>Draft genome sequence of Actinomycetospora sp. SF1 isolated from the rhizosphere soil.</title>
        <authorList>
            <person name="Duangmal K."/>
            <person name="Chantavorakit T."/>
        </authorList>
    </citation>
    <scope>NUCLEOTIDE SEQUENCE [LARGE SCALE GENOMIC DNA]</scope>
    <source>
        <strain evidence="7 8">TBRC 5722</strain>
    </source>
</reference>
<evidence type="ECO:0000256" key="2">
    <source>
        <dbReference type="ARBA" id="ARBA00023125"/>
    </source>
</evidence>
<dbReference type="Pfam" id="PF00440">
    <property type="entry name" value="TetR_N"/>
    <property type="match status" value="1"/>
</dbReference>
<dbReference type="InterPro" id="IPR009057">
    <property type="entry name" value="Homeodomain-like_sf"/>
</dbReference>
<keyword evidence="8" id="KW-1185">Reference proteome</keyword>
<organism evidence="7 8">
    <name type="scientific">Actinomycetospora endophytica</name>
    <dbReference type="NCBI Taxonomy" id="2291215"/>
    <lineage>
        <taxon>Bacteria</taxon>
        <taxon>Bacillati</taxon>
        <taxon>Actinomycetota</taxon>
        <taxon>Actinomycetes</taxon>
        <taxon>Pseudonocardiales</taxon>
        <taxon>Pseudonocardiaceae</taxon>
        <taxon>Actinomycetospora</taxon>
    </lineage>
</organism>
<dbReference type="InterPro" id="IPR001647">
    <property type="entry name" value="HTH_TetR"/>
</dbReference>
<feature type="DNA-binding region" description="H-T-H motif" evidence="4">
    <location>
        <begin position="42"/>
        <end position="61"/>
    </location>
</feature>
<dbReference type="Gene3D" id="1.10.357.10">
    <property type="entry name" value="Tetracycline Repressor, domain 2"/>
    <property type="match status" value="1"/>
</dbReference>
<evidence type="ECO:0000256" key="5">
    <source>
        <dbReference type="SAM" id="MobiDB-lite"/>
    </source>
</evidence>
<sequence>MTTTDTAALPPRGTSRDRSDARDQVVAAARSVYRDKGVRRATMEDVARAHGTSRQTVYKLFLGRRELVEAAVAARVAELADEITGGEWGDGADAVAAFVHASVTVIRRIREDAELRDLLDEGSPVTLHEALWLDEVRARGLAFWAAWFDRARVAGVLRRDVPEAALSDWLQTIYASLILRDPLDDEGAREIIERFVLPSILTAAALD</sequence>
<feature type="domain" description="HTH tetR-type" evidence="6">
    <location>
        <begin position="19"/>
        <end position="79"/>
    </location>
</feature>
<dbReference type="RefSeq" id="WP_230734672.1">
    <property type="nucleotide sequence ID" value="NZ_JAJNDB010000002.1"/>
</dbReference>
<dbReference type="PANTHER" id="PTHR30055">
    <property type="entry name" value="HTH-TYPE TRANSCRIPTIONAL REGULATOR RUTR"/>
    <property type="match status" value="1"/>
</dbReference>
<dbReference type="SUPFAM" id="SSF46689">
    <property type="entry name" value="Homeodomain-like"/>
    <property type="match status" value="1"/>
</dbReference>
<feature type="compositionally biased region" description="Basic and acidic residues" evidence="5">
    <location>
        <begin position="14"/>
        <end position="23"/>
    </location>
</feature>
<evidence type="ECO:0000256" key="4">
    <source>
        <dbReference type="PROSITE-ProRule" id="PRU00335"/>
    </source>
</evidence>
<keyword evidence="3" id="KW-0804">Transcription</keyword>